<evidence type="ECO:0000256" key="3">
    <source>
        <dbReference type="ARBA" id="ARBA00023002"/>
    </source>
</evidence>
<sequence>MQLDPLPPSNVAVMSAPNRAHVLSESIGIIGAGPAGLINAHVLVRDGFTNVNIITRDGTVGGVWARERIYPGLRINNVHGEYRFSSMEMPPPSDAASTGGRLSGLDLCNYMESYYENFLKGKANFSFNTEVLDLSRQEDGKWLVQTENTQTHTRDNLSFFRIILATGGCSEPEIPHYLSPDAAAKSQYRGIVIHSSEFASNVDRISEAYKTQTCEDSSVVVIGGGKSAQEFLAVLSPHIHLRTRLERFLHGTTLGGKIVQAIWSKIQSSSFEAFQLPSDSPLRKTYSMYWGVRTNDVGAARPDSYHALANAKKIDIIAPARAMGFAQDGRSVLLNDGRSIPATAVILATGYSSSWDKIFSDKTAEEIGINKHVPSTKIVHAWDYPSLSGAPQARPDSQNWVTSIYRGIVPAKNILRRDFAIAGAHFTANIGYTNEVVAHWISSYFLGDDMNLPSSAEEAIAEAERSAAWMKKRYPTMDSWVNASYMGSLDFWNWPQAVDDLLEDMRLPIHRSGGSWLTWPLKVIDLKEIASLGDERRVKRLETGHRLTLNRLRPAGQLYKV</sequence>
<evidence type="ECO:0000256" key="2">
    <source>
        <dbReference type="ARBA" id="ARBA00022827"/>
    </source>
</evidence>
<dbReference type="SUPFAM" id="SSF51905">
    <property type="entry name" value="FAD/NAD(P)-binding domain"/>
    <property type="match status" value="2"/>
</dbReference>
<keyword evidence="3" id="KW-0560">Oxidoreductase</keyword>
<keyword evidence="6" id="KW-1185">Reference proteome</keyword>
<comment type="caution">
    <text evidence="5">The sequence shown here is derived from an EMBL/GenBank/DDBJ whole genome shotgun (WGS) entry which is preliminary data.</text>
</comment>
<keyword evidence="2" id="KW-0274">FAD</keyword>
<feature type="domain" description="FAD/NAD(P)-binding" evidence="4">
    <location>
        <begin position="28"/>
        <end position="238"/>
    </location>
</feature>
<dbReference type="PANTHER" id="PTHR23023">
    <property type="entry name" value="DIMETHYLANILINE MONOOXYGENASE"/>
    <property type="match status" value="1"/>
</dbReference>
<dbReference type="InterPro" id="IPR023753">
    <property type="entry name" value="FAD/NAD-binding_dom"/>
</dbReference>
<reference evidence="5" key="1">
    <citation type="submission" date="2022-07" db="EMBL/GenBank/DDBJ databases">
        <title>Genome Sequence of Leucocoprinus birnbaumii.</title>
        <authorList>
            <person name="Buettner E."/>
        </authorList>
    </citation>
    <scope>NUCLEOTIDE SEQUENCE</scope>
    <source>
        <strain evidence="5">VT141</strain>
    </source>
</reference>
<dbReference type="PRINTS" id="PR00368">
    <property type="entry name" value="FADPNR"/>
</dbReference>
<dbReference type="InterPro" id="IPR036188">
    <property type="entry name" value="FAD/NAD-bd_sf"/>
</dbReference>
<dbReference type="Proteomes" id="UP001213000">
    <property type="component" value="Unassembled WGS sequence"/>
</dbReference>
<keyword evidence="1" id="KW-0285">Flavoprotein</keyword>
<evidence type="ECO:0000256" key="1">
    <source>
        <dbReference type="ARBA" id="ARBA00022630"/>
    </source>
</evidence>
<dbReference type="Pfam" id="PF07992">
    <property type="entry name" value="Pyr_redox_2"/>
    <property type="match status" value="1"/>
</dbReference>
<dbReference type="GO" id="GO:0016491">
    <property type="term" value="F:oxidoreductase activity"/>
    <property type="evidence" value="ECO:0007669"/>
    <property type="project" value="UniProtKB-KW"/>
</dbReference>
<evidence type="ECO:0000259" key="4">
    <source>
        <dbReference type="Pfam" id="PF07992"/>
    </source>
</evidence>
<dbReference type="AlphaFoldDB" id="A0AAD5W2Y8"/>
<dbReference type="Gene3D" id="3.50.50.60">
    <property type="entry name" value="FAD/NAD(P)-binding domain"/>
    <property type="match status" value="1"/>
</dbReference>
<evidence type="ECO:0000313" key="6">
    <source>
        <dbReference type="Proteomes" id="UP001213000"/>
    </source>
</evidence>
<proteinExistence type="predicted"/>
<name>A0AAD5W2Y8_9AGAR</name>
<organism evidence="5 6">
    <name type="scientific">Leucocoprinus birnbaumii</name>
    <dbReference type="NCBI Taxonomy" id="56174"/>
    <lineage>
        <taxon>Eukaryota</taxon>
        <taxon>Fungi</taxon>
        <taxon>Dikarya</taxon>
        <taxon>Basidiomycota</taxon>
        <taxon>Agaricomycotina</taxon>
        <taxon>Agaricomycetes</taxon>
        <taxon>Agaricomycetidae</taxon>
        <taxon>Agaricales</taxon>
        <taxon>Agaricineae</taxon>
        <taxon>Agaricaceae</taxon>
        <taxon>Leucocoprinus</taxon>
    </lineage>
</organism>
<gene>
    <name evidence="5" type="ORF">NP233_g1053</name>
</gene>
<dbReference type="InterPro" id="IPR050346">
    <property type="entry name" value="FMO-like"/>
</dbReference>
<protein>
    <recommendedName>
        <fullName evidence="4">FAD/NAD(P)-binding domain-containing protein</fullName>
    </recommendedName>
</protein>
<dbReference type="EMBL" id="JANIEX010000035">
    <property type="protein sequence ID" value="KAJ3575500.1"/>
    <property type="molecule type" value="Genomic_DNA"/>
</dbReference>
<accession>A0AAD5W2Y8</accession>
<evidence type="ECO:0000313" key="5">
    <source>
        <dbReference type="EMBL" id="KAJ3575500.1"/>
    </source>
</evidence>